<protein>
    <submittedName>
        <fullName evidence="1">Uncharacterized protein</fullName>
    </submittedName>
</protein>
<keyword evidence="2" id="KW-1185">Reference proteome</keyword>
<accession>A0A0M9AD20</accession>
<evidence type="ECO:0000313" key="2">
    <source>
        <dbReference type="Proteomes" id="UP000053105"/>
    </source>
</evidence>
<sequence>MYIKRKREELEPWMRLAHRSCATDRDLHTPTQSSKALQIFRISGLRPCDKQEAATHITLLIISSL</sequence>
<reference evidence="1 2" key="1">
    <citation type="submission" date="2015-07" db="EMBL/GenBank/DDBJ databases">
        <title>The genome of Melipona quadrifasciata.</title>
        <authorList>
            <person name="Pan H."/>
            <person name="Kapheim K."/>
        </authorList>
    </citation>
    <scope>NUCLEOTIDE SEQUENCE [LARGE SCALE GENOMIC DNA]</scope>
    <source>
        <strain evidence="1">0111107301</strain>
        <tissue evidence="1">Whole body</tissue>
    </source>
</reference>
<proteinExistence type="predicted"/>
<dbReference type="Proteomes" id="UP000053105">
    <property type="component" value="Unassembled WGS sequence"/>
</dbReference>
<dbReference type="EMBL" id="KQ435697">
    <property type="protein sequence ID" value="KOX80773.1"/>
    <property type="molecule type" value="Genomic_DNA"/>
</dbReference>
<gene>
    <name evidence="1" type="ORF">WN51_03835</name>
</gene>
<evidence type="ECO:0000313" key="1">
    <source>
        <dbReference type="EMBL" id="KOX80773.1"/>
    </source>
</evidence>
<dbReference type="AlphaFoldDB" id="A0A0M9AD20"/>
<organism evidence="1 2">
    <name type="scientific">Melipona quadrifasciata</name>
    <dbReference type="NCBI Taxonomy" id="166423"/>
    <lineage>
        <taxon>Eukaryota</taxon>
        <taxon>Metazoa</taxon>
        <taxon>Ecdysozoa</taxon>
        <taxon>Arthropoda</taxon>
        <taxon>Hexapoda</taxon>
        <taxon>Insecta</taxon>
        <taxon>Pterygota</taxon>
        <taxon>Neoptera</taxon>
        <taxon>Endopterygota</taxon>
        <taxon>Hymenoptera</taxon>
        <taxon>Apocrita</taxon>
        <taxon>Aculeata</taxon>
        <taxon>Apoidea</taxon>
        <taxon>Anthophila</taxon>
        <taxon>Apidae</taxon>
        <taxon>Melipona</taxon>
    </lineage>
</organism>
<name>A0A0M9AD20_9HYME</name>